<keyword evidence="8 12" id="KW-0812">Transmembrane</keyword>
<keyword evidence="4" id="KW-1003">Cell membrane</keyword>
<keyword evidence="14" id="KW-1185">Reference proteome</keyword>
<dbReference type="EC" id="2.5.1.39" evidence="11"/>
<feature type="transmembrane region" description="Helical" evidence="12">
    <location>
        <begin position="241"/>
        <end position="261"/>
    </location>
</feature>
<name>A0A194AIX1_9BACT</name>
<feature type="transmembrane region" description="Helical" evidence="12">
    <location>
        <begin position="144"/>
        <end position="164"/>
    </location>
</feature>
<reference evidence="14" key="1">
    <citation type="submission" date="2016-06" db="EMBL/GenBank/DDBJ databases">
        <title>Draft genome sequence of Desulfoplanes formicivorans strain Pf12B.</title>
        <authorList>
            <person name="Watanabe M."/>
            <person name="Kojima H."/>
            <person name="Fukui M."/>
        </authorList>
    </citation>
    <scope>NUCLEOTIDE SEQUENCE [LARGE SCALE GENOMIC DNA]</scope>
    <source>
        <strain evidence="14">Pf12B</strain>
    </source>
</reference>
<evidence type="ECO:0000313" key="13">
    <source>
        <dbReference type="EMBL" id="GAU08694.1"/>
    </source>
</evidence>
<dbReference type="Gene3D" id="1.20.120.1780">
    <property type="entry name" value="UbiA prenyltransferase"/>
    <property type="match status" value="1"/>
</dbReference>
<dbReference type="Proteomes" id="UP000095200">
    <property type="component" value="Unassembled WGS sequence"/>
</dbReference>
<keyword evidence="6 13" id="KW-0808">Transferase</keyword>
<dbReference type="FunFam" id="1.20.120.1780:FF:000001">
    <property type="entry name" value="4-hydroxybenzoate octaprenyltransferase"/>
    <property type="match status" value="1"/>
</dbReference>
<evidence type="ECO:0000256" key="11">
    <source>
        <dbReference type="ARBA" id="ARBA00034524"/>
    </source>
</evidence>
<dbReference type="InterPro" id="IPR000537">
    <property type="entry name" value="UbiA_prenyltransferase"/>
</dbReference>
<sequence length="304" mass="33566">MRFDPKKRLLPGLHTLIVLSRMIKIEHSIFALPFAYVGVFWAAGGWPGTRVFVLLTLAMVLIRSFAMGFNRLADAAIDAANPRTRNRPLVTGELTPLQTKMFLLVCALGFWAACWGLNELCFVLAPFALIWSACYSFAKRFTPLCHYALGSVHFLAPIAGWIAFEPVIAPVPVVLGLGVLFWVAGFDILYACQDADFDREHGLFSAPARWGIPASLTLSTFSHVNTVIFFGLAGWLQGAGWLYHVAWGLVSILLLFEHTLISETDMRRVNLAFFTLNGVVAIIFLLGALADLFIAPVSPLSFIF</sequence>
<feature type="transmembrane region" description="Helical" evidence="12">
    <location>
        <begin position="117"/>
        <end position="137"/>
    </location>
</feature>
<dbReference type="GO" id="GO:0005886">
    <property type="term" value="C:plasma membrane"/>
    <property type="evidence" value="ECO:0007669"/>
    <property type="project" value="TreeGrafter"/>
</dbReference>
<keyword evidence="10 12" id="KW-0472">Membrane</keyword>
<evidence type="ECO:0000256" key="12">
    <source>
        <dbReference type="SAM" id="Phobius"/>
    </source>
</evidence>
<dbReference type="NCBIfam" id="TIGR01475">
    <property type="entry name" value="ubiA_other"/>
    <property type="match status" value="1"/>
</dbReference>
<dbReference type="FunFam" id="1.10.357.140:FF:000008">
    <property type="entry name" value="4-hydroxybenzoate octaprenyltransferase"/>
    <property type="match status" value="1"/>
</dbReference>
<comment type="caution">
    <text evidence="13">The sequence shown here is derived from an EMBL/GenBank/DDBJ whole genome shotgun (WGS) entry which is preliminary data.</text>
</comment>
<organism evidence="13 14">
    <name type="scientific">Desulfoplanes formicivorans</name>
    <dbReference type="NCBI Taxonomy" id="1592317"/>
    <lineage>
        <taxon>Bacteria</taxon>
        <taxon>Pseudomonadati</taxon>
        <taxon>Thermodesulfobacteriota</taxon>
        <taxon>Desulfovibrionia</taxon>
        <taxon>Desulfovibrionales</taxon>
        <taxon>Desulfoplanaceae</taxon>
        <taxon>Desulfoplanes</taxon>
    </lineage>
</organism>
<dbReference type="GO" id="GO:0008412">
    <property type="term" value="F:4-hydroxybenzoate polyprenyltransferase activity"/>
    <property type="evidence" value="ECO:0007669"/>
    <property type="project" value="UniProtKB-EC"/>
</dbReference>
<dbReference type="PANTHER" id="PTHR11048:SF28">
    <property type="entry name" value="4-HYDROXYBENZOATE POLYPRENYLTRANSFERASE, MITOCHONDRIAL"/>
    <property type="match status" value="1"/>
</dbReference>
<evidence type="ECO:0000256" key="1">
    <source>
        <dbReference type="ARBA" id="ARBA00001946"/>
    </source>
</evidence>
<dbReference type="STRING" id="1592317.DPF_1410"/>
<dbReference type="InterPro" id="IPR039653">
    <property type="entry name" value="Prenyltransferase"/>
</dbReference>
<evidence type="ECO:0000256" key="2">
    <source>
        <dbReference type="ARBA" id="ARBA00004141"/>
    </source>
</evidence>
<dbReference type="OrthoDB" id="9782418at2"/>
<dbReference type="Gene3D" id="1.10.357.140">
    <property type="entry name" value="UbiA prenyltransferase"/>
    <property type="match status" value="1"/>
</dbReference>
<keyword evidence="7" id="KW-0831">Ubiquinone biosynthesis</keyword>
<gene>
    <name evidence="13" type="ORF">DPF_1410</name>
</gene>
<evidence type="ECO:0000256" key="6">
    <source>
        <dbReference type="ARBA" id="ARBA00022679"/>
    </source>
</evidence>
<evidence type="ECO:0000256" key="3">
    <source>
        <dbReference type="ARBA" id="ARBA00005985"/>
    </source>
</evidence>
<feature type="transmembrane region" description="Helical" evidence="12">
    <location>
        <begin position="210"/>
        <end position="235"/>
    </location>
</feature>
<dbReference type="PANTHER" id="PTHR11048">
    <property type="entry name" value="PRENYLTRANSFERASES"/>
    <property type="match status" value="1"/>
</dbReference>
<protein>
    <recommendedName>
        <fullName evidence="11">4-hydroxybenzoate polyprenyltransferase</fullName>
        <ecNumber evidence="11">2.5.1.39</ecNumber>
    </recommendedName>
</protein>
<dbReference type="InterPro" id="IPR006371">
    <property type="entry name" value="Polyprenyltransferase_UbiA-li"/>
</dbReference>
<comment type="similarity">
    <text evidence="3">Belongs to the UbiA prenyltransferase family.</text>
</comment>
<comment type="subcellular location">
    <subcellularLocation>
        <location evidence="2">Membrane</location>
        <topology evidence="2">Multi-pass membrane protein</topology>
    </subcellularLocation>
</comment>
<evidence type="ECO:0000256" key="8">
    <source>
        <dbReference type="ARBA" id="ARBA00022692"/>
    </source>
</evidence>
<comment type="cofactor">
    <cofactor evidence="1">
        <name>Mg(2+)</name>
        <dbReference type="ChEBI" id="CHEBI:18420"/>
    </cofactor>
</comment>
<dbReference type="Pfam" id="PF01040">
    <property type="entry name" value="UbiA"/>
    <property type="match status" value="1"/>
</dbReference>
<evidence type="ECO:0000256" key="4">
    <source>
        <dbReference type="ARBA" id="ARBA00022475"/>
    </source>
</evidence>
<keyword evidence="5" id="KW-0997">Cell inner membrane</keyword>
<proteinExistence type="inferred from homology"/>
<feature type="transmembrane region" description="Helical" evidence="12">
    <location>
        <begin position="170"/>
        <end position="190"/>
    </location>
</feature>
<feature type="transmembrane region" description="Helical" evidence="12">
    <location>
        <begin position="29"/>
        <end position="46"/>
    </location>
</feature>
<evidence type="ECO:0000313" key="14">
    <source>
        <dbReference type="Proteomes" id="UP000095200"/>
    </source>
</evidence>
<evidence type="ECO:0000256" key="7">
    <source>
        <dbReference type="ARBA" id="ARBA00022688"/>
    </source>
</evidence>
<dbReference type="RefSeq" id="WP_069858426.1">
    <property type="nucleotide sequence ID" value="NZ_BDFE01000015.1"/>
</dbReference>
<keyword evidence="9 12" id="KW-1133">Transmembrane helix</keyword>
<evidence type="ECO:0000256" key="5">
    <source>
        <dbReference type="ARBA" id="ARBA00022519"/>
    </source>
</evidence>
<dbReference type="EMBL" id="BDFE01000015">
    <property type="protein sequence ID" value="GAU08694.1"/>
    <property type="molecule type" value="Genomic_DNA"/>
</dbReference>
<dbReference type="InterPro" id="IPR044878">
    <property type="entry name" value="UbiA_sf"/>
</dbReference>
<dbReference type="GO" id="GO:0006744">
    <property type="term" value="P:ubiquinone biosynthetic process"/>
    <property type="evidence" value="ECO:0007669"/>
    <property type="project" value="UniProtKB-KW"/>
</dbReference>
<dbReference type="AlphaFoldDB" id="A0A194AIX1"/>
<evidence type="ECO:0000256" key="9">
    <source>
        <dbReference type="ARBA" id="ARBA00022989"/>
    </source>
</evidence>
<accession>A0A194AIX1</accession>
<dbReference type="CDD" id="cd13959">
    <property type="entry name" value="PT_UbiA_COQ2"/>
    <property type="match status" value="1"/>
</dbReference>
<evidence type="ECO:0000256" key="10">
    <source>
        <dbReference type="ARBA" id="ARBA00023136"/>
    </source>
</evidence>
<feature type="transmembrane region" description="Helical" evidence="12">
    <location>
        <begin position="273"/>
        <end position="295"/>
    </location>
</feature>